<dbReference type="OrthoDB" id="3543113at2759"/>
<proteinExistence type="predicted"/>
<name>A0A8H6HMF0_9AGAR</name>
<accession>A0A8H6HMF0</accession>
<dbReference type="AlphaFoldDB" id="A0A8H6HMF0"/>
<dbReference type="Proteomes" id="UP000521943">
    <property type="component" value="Unassembled WGS sequence"/>
</dbReference>
<evidence type="ECO:0000313" key="2">
    <source>
        <dbReference type="Proteomes" id="UP000521943"/>
    </source>
</evidence>
<protein>
    <recommendedName>
        <fullName evidence="3">F-box domain-containing protein</fullName>
    </recommendedName>
</protein>
<reference evidence="1 2" key="1">
    <citation type="submission" date="2020-07" db="EMBL/GenBank/DDBJ databases">
        <title>Comparative genomics of pyrophilous fungi reveals a link between fire events and developmental genes.</title>
        <authorList>
            <consortium name="DOE Joint Genome Institute"/>
            <person name="Steindorff A.S."/>
            <person name="Carver A."/>
            <person name="Calhoun S."/>
            <person name="Stillman K."/>
            <person name="Liu H."/>
            <person name="Lipzen A."/>
            <person name="Pangilinan J."/>
            <person name="Labutti K."/>
            <person name="Bruns T.D."/>
            <person name="Grigoriev I.V."/>
        </authorList>
    </citation>
    <scope>NUCLEOTIDE SEQUENCE [LARGE SCALE GENOMIC DNA]</scope>
    <source>
        <strain evidence="1 2">CBS 144469</strain>
    </source>
</reference>
<dbReference type="EMBL" id="JACGCI010000064">
    <property type="protein sequence ID" value="KAF6749324.1"/>
    <property type="molecule type" value="Genomic_DNA"/>
</dbReference>
<sequence length="538" mass="61208">MDRCIWIPEILTLICNDLDRKSALSAALTSRAFLEPALDKLWHTIDSFRPLIACLPEDLWTTEIEPSPEEGKNNVILFLQRDFLPADLHRYLKYYAHRIQHFSPRASPGMKMLSIEAFIALQTETSLQPGALSPRLKFCTWLSPHHVNSAFGYKSDVSRQISSFMCLFVGESVVSLKFSDSRLDNPMDSVAIRATLKRLSHLKSLDFDRNFGSRFSSLLISSYSWDHLENLRAPYLSFASIAHIAKMPQLRRLEFTGVIERIVGADFSTFNESGFLSLRELIMKCDMGGFIGFGHIQQWLPVAHHLQECSVHEFWPASTASVQKALDDIKLKCSAQTLKKIDLMEGTICMEQQVAQEEEDILDKQCREPHDLSPLHEFNQLEFLRVSVIGGVQLGPQALSQIPSIWPKLTTLDLLPSDEHMGRMPSIDHSHMLQLLRSLPSLRVLKIPFDTTQLSDDQPILSMPFNLRVLGVGYSPIISPSRVLMFLKVHLSRLETLQTADLGEDNDPSVGLTMVQRRWKLVLETWEQTKQQNMQVIT</sequence>
<comment type="caution">
    <text evidence="1">The sequence shown here is derived from an EMBL/GenBank/DDBJ whole genome shotgun (WGS) entry which is preliminary data.</text>
</comment>
<keyword evidence="2" id="KW-1185">Reference proteome</keyword>
<dbReference type="SUPFAM" id="SSF52047">
    <property type="entry name" value="RNI-like"/>
    <property type="match status" value="1"/>
</dbReference>
<dbReference type="Gene3D" id="3.80.10.10">
    <property type="entry name" value="Ribonuclease Inhibitor"/>
    <property type="match status" value="2"/>
</dbReference>
<organism evidence="1 2">
    <name type="scientific">Ephemerocybe angulata</name>
    <dbReference type="NCBI Taxonomy" id="980116"/>
    <lineage>
        <taxon>Eukaryota</taxon>
        <taxon>Fungi</taxon>
        <taxon>Dikarya</taxon>
        <taxon>Basidiomycota</taxon>
        <taxon>Agaricomycotina</taxon>
        <taxon>Agaricomycetes</taxon>
        <taxon>Agaricomycetidae</taxon>
        <taxon>Agaricales</taxon>
        <taxon>Agaricineae</taxon>
        <taxon>Psathyrellaceae</taxon>
        <taxon>Ephemerocybe</taxon>
    </lineage>
</organism>
<gene>
    <name evidence="1" type="ORF">DFP72DRAFT_913933</name>
</gene>
<dbReference type="InterPro" id="IPR032675">
    <property type="entry name" value="LRR_dom_sf"/>
</dbReference>
<evidence type="ECO:0000313" key="1">
    <source>
        <dbReference type="EMBL" id="KAF6749324.1"/>
    </source>
</evidence>
<evidence type="ECO:0008006" key="3">
    <source>
        <dbReference type="Google" id="ProtNLM"/>
    </source>
</evidence>